<keyword evidence="2" id="KW-0732">Signal</keyword>
<dbReference type="AlphaFoldDB" id="A0A2H9TGT5"/>
<dbReference type="EMBL" id="MTSL01000201">
    <property type="protein sequence ID" value="PJF16935.1"/>
    <property type="molecule type" value="Genomic_DNA"/>
</dbReference>
<dbReference type="CDD" id="cd00048">
    <property type="entry name" value="DSRM_SF"/>
    <property type="match status" value="1"/>
</dbReference>
<feature type="region of interest" description="Disordered" evidence="1">
    <location>
        <begin position="699"/>
        <end position="787"/>
    </location>
</feature>
<evidence type="ECO:0000256" key="1">
    <source>
        <dbReference type="SAM" id="MobiDB-lite"/>
    </source>
</evidence>
<dbReference type="Gene3D" id="3.30.160.20">
    <property type="match status" value="1"/>
</dbReference>
<feature type="region of interest" description="Disordered" evidence="1">
    <location>
        <begin position="381"/>
        <end position="417"/>
    </location>
</feature>
<evidence type="ECO:0000256" key="2">
    <source>
        <dbReference type="SAM" id="SignalP"/>
    </source>
</evidence>
<protein>
    <recommendedName>
        <fullName evidence="5">DRBM domain-containing protein</fullName>
    </recommendedName>
</protein>
<evidence type="ECO:0000313" key="3">
    <source>
        <dbReference type="EMBL" id="PJF16935.1"/>
    </source>
</evidence>
<feature type="compositionally biased region" description="Basic residues" evidence="1">
    <location>
        <begin position="778"/>
        <end position="787"/>
    </location>
</feature>
<feature type="compositionally biased region" description="Basic and acidic residues" evidence="1">
    <location>
        <begin position="764"/>
        <end position="777"/>
    </location>
</feature>
<feature type="signal peptide" evidence="2">
    <location>
        <begin position="1"/>
        <end position="17"/>
    </location>
</feature>
<dbReference type="SUPFAM" id="SSF54768">
    <property type="entry name" value="dsRNA-binding domain-like"/>
    <property type="match status" value="1"/>
</dbReference>
<name>A0A2H9TGT5_9FUNG</name>
<accession>A0A2H9TGT5</accession>
<sequence>MQLTLPAVALFVATVAASSSKFVPVDANEFEILAASLNQDHGHSVFPTLDRKDFDLHPDYDLFLDVQKRFPDSNLLHFGNPNETLRDTLLKGASMEVAKSIEQRYKADPAFIAKEMLNFPSGTTNVIPKIRNNVRKAVSADFLGRLGRRFPHLARYTHKQLQVELLKGIKNQKVIDYINGMSNNDDTWIANTLLSSPTTHPRPIENLRRVVVAEVAKSPHVEKLQNLLAMYFPQFGEVQYQRIEVEGSGHFASRAGAMSLVQYRCRALLFGMPIETRTVYAEWDTAKEAAAQSAFTILAEFLRLVHGRTDDPMFGKMFAPLVKELEAYRQQPVPMLLEEQAAIDAGHQPVIRLTDYDKGTEAKERVLGPLLSAVYAKVTNPNDKDKVPASPEADQPKATTAMDVEPASVSRPPDQNPMSVLYTHCQKSNGKLAKPEFTDFRKDVYFGAIGTYAGEKVAVAAVYRKKQEAFQEAARLLCERILGNVIQFKPIPADCTGPTLVDAQNFIVANSIDVVTNTIKVQSAASTSVKELEEWQRELPSGPASVEYPPGGQKFVSLVNEFCQIMGMPGPNFTTRNVNASLSLSYCCIVDNFYDKKYVSYAFQKKQEAKEDCAARIFQDLKDRGLVNERGKAIKQPRSATRAPIPMPFPPRLPSQRSSRPTDLPFSVFPPPIQPGMPDPIAMMHYHHHRQMMAAMGASLDQDGARSPQGTPPWMPVNPIMSRLPPIPRRIASPRSRSQIPPLHTLHPQFGRSDGRNTRKRSTHERSSRSRSRDSRVNRKGRDRSDS</sequence>
<proteinExistence type="predicted"/>
<evidence type="ECO:0008006" key="5">
    <source>
        <dbReference type="Google" id="ProtNLM"/>
    </source>
</evidence>
<gene>
    <name evidence="3" type="ORF">PSACC_03272</name>
</gene>
<comment type="caution">
    <text evidence="3">The sequence shown here is derived from an EMBL/GenBank/DDBJ whole genome shotgun (WGS) entry which is preliminary data.</text>
</comment>
<feature type="region of interest" description="Disordered" evidence="1">
    <location>
        <begin position="633"/>
        <end position="662"/>
    </location>
</feature>
<feature type="chain" id="PRO_5014160982" description="DRBM domain-containing protein" evidence="2">
    <location>
        <begin position="18"/>
        <end position="787"/>
    </location>
</feature>
<organism evidence="3 4">
    <name type="scientific">Paramicrosporidium saccamoebae</name>
    <dbReference type="NCBI Taxonomy" id="1246581"/>
    <lineage>
        <taxon>Eukaryota</taxon>
        <taxon>Fungi</taxon>
        <taxon>Fungi incertae sedis</taxon>
        <taxon>Cryptomycota</taxon>
        <taxon>Cryptomycota incertae sedis</taxon>
        <taxon>Paramicrosporidium</taxon>
    </lineage>
</organism>
<keyword evidence="4" id="KW-1185">Reference proteome</keyword>
<feature type="compositionally biased region" description="Low complexity" evidence="1">
    <location>
        <begin position="729"/>
        <end position="742"/>
    </location>
</feature>
<evidence type="ECO:0000313" key="4">
    <source>
        <dbReference type="Proteomes" id="UP000240830"/>
    </source>
</evidence>
<dbReference type="Proteomes" id="UP000240830">
    <property type="component" value="Unassembled WGS sequence"/>
</dbReference>
<reference evidence="3 4" key="1">
    <citation type="submission" date="2016-10" db="EMBL/GenBank/DDBJ databases">
        <title>The genome of Paramicrosporidium saccamoebae is the missing link in understanding Cryptomycota and Microsporidia evolution.</title>
        <authorList>
            <person name="Quandt C.A."/>
            <person name="Beaudet D."/>
            <person name="Corsaro D."/>
            <person name="Michel R."/>
            <person name="Corradi N."/>
            <person name="James T."/>
        </authorList>
    </citation>
    <scope>NUCLEOTIDE SEQUENCE [LARGE SCALE GENOMIC DNA]</scope>
    <source>
        <strain evidence="3 4">KSL3</strain>
    </source>
</reference>